<feature type="non-terminal residue" evidence="4">
    <location>
        <position position="207"/>
    </location>
</feature>
<dbReference type="SUPFAM" id="SSF53098">
    <property type="entry name" value="Ribonuclease H-like"/>
    <property type="match status" value="1"/>
</dbReference>
<dbReference type="PANTHER" id="PTHR13620:SF104">
    <property type="entry name" value="EXONUCLEASE 3'-5' DOMAIN-CONTAINING PROTEIN 2"/>
    <property type="match status" value="1"/>
</dbReference>
<protein>
    <recommendedName>
        <fullName evidence="3">3'-5' exonuclease domain-containing protein</fullName>
    </recommendedName>
</protein>
<dbReference type="Pfam" id="PF01612">
    <property type="entry name" value="DNA_pol_A_exo1"/>
    <property type="match status" value="1"/>
</dbReference>
<dbReference type="InterPro" id="IPR036397">
    <property type="entry name" value="RNaseH_sf"/>
</dbReference>
<keyword evidence="5" id="KW-1185">Reference proteome</keyword>
<proteinExistence type="predicted"/>
<dbReference type="AlphaFoldDB" id="A0A2A9NN85"/>
<dbReference type="Proteomes" id="UP000242287">
    <property type="component" value="Unassembled WGS sequence"/>
</dbReference>
<accession>A0A2A9NN85</accession>
<feature type="non-terminal residue" evidence="4">
    <location>
        <position position="1"/>
    </location>
</feature>
<dbReference type="GO" id="GO:0005737">
    <property type="term" value="C:cytoplasm"/>
    <property type="evidence" value="ECO:0007669"/>
    <property type="project" value="TreeGrafter"/>
</dbReference>
<dbReference type="InterPro" id="IPR051132">
    <property type="entry name" value="3-5_Exonuclease_domain"/>
</dbReference>
<dbReference type="EMBL" id="KZ302036">
    <property type="protein sequence ID" value="PFH49206.1"/>
    <property type="molecule type" value="Genomic_DNA"/>
</dbReference>
<evidence type="ECO:0000313" key="4">
    <source>
        <dbReference type="EMBL" id="PFH49206.1"/>
    </source>
</evidence>
<sequence length="207" mass="23496">PPSPSPPLPTYSWRNFSPSPHFQYIRNIDHANVAVAHIQRGPVGFDLEWKPTFHRDHPPNPVALVQLATHDTILLIQVSAMGVFPKMLKILLENPEILKTGVGIQRDAQKLYRDWGVSMRGCVDLAVLARTVDNARWKGLYSNSIGLARLVETYNGLVLGKHKRVVRSNWERRLDLAQQEYAANDASAGFRMYLKFADMMKHMETTP</sequence>
<evidence type="ECO:0000259" key="3">
    <source>
        <dbReference type="SMART" id="SM00474"/>
    </source>
</evidence>
<dbReference type="GO" id="GO:0008408">
    <property type="term" value="F:3'-5' exonuclease activity"/>
    <property type="evidence" value="ECO:0007669"/>
    <property type="project" value="InterPro"/>
</dbReference>
<dbReference type="OrthoDB" id="1920326at2759"/>
<evidence type="ECO:0000256" key="2">
    <source>
        <dbReference type="ARBA" id="ARBA00022801"/>
    </source>
</evidence>
<keyword evidence="1" id="KW-0540">Nuclease</keyword>
<dbReference type="InterPro" id="IPR012337">
    <property type="entry name" value="RNaseH-like_sf"/>
</dbReference>
<gene>
    <name evidence="4" type="ORF">AMATHDRAFT_104835</name>
</gene>
<dbReference type="PANTHER" id="PTHR13620">
    <property type="entry name" value="3-5 EXONUCLEASE"/>
    <property type="match status" value="1"/>
</dbReference>
<dbReference type="GO" id="GO:0006139">
    <property type="term" value="P:nucleobase-containing compound metabolic process"/>
    <property type="evidence" value="ECO:0007669"/>
    <property type="project" value="InterPro"/>
</dbReference>
<reference evidence="4 5" key="1">
    <citation type="submission" date="2014-02" db="EMBL/GenBank/DDBJ databases">
        <title>Transposable element dynamics among asymbiotic and ectomycorrhizal Amanita fungi.</title>
        <authorList>
            <consortium name="DOE Joint Genome Institute"/>
            <person name="Hess J."/>
            <person name="Skrede I."/>
            <person name="Wolfe B."/>
            <person name="LaButti K."/>
            <person name="Ohm R.A."/>
            <person name="Grigoriev I.V."/>
            <person name="Pringle A."/>
        </authorList>
    </citation>
    <scope>NUCLEOTIDE SEQUENCE [LARGE SCALE GENOMIC DNA]</scope>
    <source>
        <strain evidence="4 5">SKay4041</strain>
    </source>
</reference>
<organism evidence="4 5">
    <name type="scientific">Amanita thiersii Skay4041</name>
    <dbReference type="NCBI Taxonomy" id="703135"/>
    <lineage>
        <taxon>Eukaryota</taxon>
        <taxon>Fungi</taxon>
        <taxon>Dikarya</taxon>
        <taxon>Basidiomycota</taxon>
        <taxon>Agaricomycotina</taxon>
        <taxon>Agaricomycetes</taxon>
        <taxon>Agaricomycetidae</taxon>
        <taxon>Agaricales</taxon>
        <taxon>Pluteineae</taxon>
        <taxon>Amanitaceae</taxon>
        <taxon>Amanita</taxon>
    </lineage>
</organism>
<keyword evidence="2" id="KW-0378">Hydrolase</keyword>
<dbReference type="InterPro" id="IPR002562">
    <property type="entry name" value="3'-5'_exonuclease_dom"/>
</dbReference>
<dbReference type="GO" id="GO:0003676">
    <property type="term" value="F:nucleic acid binding"/>
    <property type="evidence" value="ECO:0007669"/>
    <property type="project" value="InterPro"/>
</dbReference>
<feature type="domain" description="3'-5' exonuclease" evidence="3">
    <location>
        <begin position="22"/>
        <end position="201"/>
    </location>
</feature>
<dbReference type="GO" id="GO:0005634">
    <property type="term" value="C:nucleus"/>
    <property type="evidence" value="ECO:0007669"/>
    <property type="project" value="TreeGrafter"/>
</dbReference>
<dbReference type="SMART" id="SM00474">
    <property type="entry name" value="35EXOc"/>
    <property type="match status" value="1"/>
</dbReference>
<dbReference type="STRING" id="703135.A0A2A9NN85"/>
<dbReference type="CDD" id="cd06141">
    <property type="entry name" value="WRN_exo"/>
    <property type="match status" value="1"/>
</dbReference>
<evidence type="ECO:0000256" key="1">
    <source>
        <dbReference type="ARBA" id="ARBA00022722"/>
    </source>
</evidence>
<dbReference type="Gene3D" id="3.30.420.10">
    <property type="entry name" value="Ribonuclease H-like superfamily/Ribonuclease H"/>
    <property type="match status" value="1"/>
</dbReference>
<name>A0A2A9NN85_9AGAR</name>
<evidence type="ECO:0000313" key="5">
    <source>
        <dbReference type="Proteomes" id="UP000242287"/>
    </source>
</evidence>